<evidence type="ECO:0000313" key="4">
    <source>
        <dbReference type="Proteomes" id="UP000236151"/>
    </source>
</evidence>
<dbReference type="PANTHER" id="PTHR45138:SF9">
    <property type="entry name" value="DIGUANYLATE CYCLASE DGCM-RELATED"/>
    <property type="match status" value="1"/>
</dbReference>
<feature type="transmembrane region" description="Helical" evidence="1">
    <location>
        <begin position="15"/>
        <end position="41"/>
    </location>
</feature>
<evidence type="ECO:0000313" key="3">
    <source>
        <dbReference type="EMBL" id="PNT97919.1"/>
    </source>
</evidence>
<accession>A0A2K2FBT9</accession>
<evidence type="ECO:0000256" key="1">
    <source>
        <dbReference type="SAM" id="Phobius"/>
    </source>
</evidence>
<dbReference type="EMBL" id="NIOJ01000032">
    <property type="protein sequence ID" value="PNT97919.1"/>
    <property type="molecule type" value="Genomic_DNA"/>
</dbReference>
<dbReference type="Pfam" id="PF00990">
    <property type="entry name" value="GGDEF"/>
    <property type="match status" value="1"/>
</dbReference>
<organism evidence="3 4">
    <name type="scientific">Clostridium thermosuccinogenes</name>
    <dbReference type="NCBI Taxonomy" id="84032"/>
    <lineage>
        <taxon>Bacteria</taxon>
        <taxon>Bacillati</taxon>
        <taxon>Bacillota</taxon>
        <taxon>Clostridia</taxon>
        <taxon>Eubacteriales</taxon>
        <taxon>Clostridiaceae</taxon>
        <taxon>Clostridium</taxon>
    </lineage>
</organism>
<evidence type="ECO:0000259" key="2">
    <source>
        <dbReference type="PROSITE" id="PS50887"/>
    </source>
</evidence>
<protein>
    <recommendedName>
        <fullName evidence="2">GGDEF domain-containing protein</fullName>
    </recommendedName>
</protein>
<dbReference type="InterPro" id="IPR000160">
    <property type="entry name" value="GGDEF_dom"/>
</dbReference>
<dbReference type="Gene3D" id="3.30.70.270">
    <property type="match status" value="1"/>
</dbReference>
<keyword evidence="4" id="KW-1185">Reference proteome</keyword>
<feature type="domain" description="GGDEF" evidence="2">
    <location>
        <begin position="274"/>
        <end position="409"/>
    </location>
</feature>
<dbReference type="Proteomes" id="UP000236151">
    <property type="component" value="Unassembled WGS sequence"/>
</dbReference>
<dbReference type="InterPro" id="IPR043128">
    <property type="entry name" value="Rev_trsase/Diguanyl_cyclase"/>
</dbReference>
<dbReference type="PANTHER" id="PTHR45138">
    <property type="entry name" value="REGULATORY COMPONENTS OF SENSORY TRANSDUCTION SYSTEM"/>
    <property type="match status" value="1"/>
</dbReference>
<feature type="transmembrane region" description="Helical" evidence="1">
    <location>
        <begin position="53"/>
        <end position="73"/>
    </location>
</feature>
<comment type="caution">
    <text evidence="3">The sequence shown here is derived from an EMBL/GenBank/DDBJ whole genome shotgun (WGS) entry which is preliminary data.</text>
</comment>
<dbReference type="SUPFAM" id="SSF55073">
    <property type="entry name" value="Nucleotide cyclase"/>
    <property type="match status" value="1"/>
</dbReference>
<dbReference type="InterPro" id="IPR029787">
    <property type="entry name" value="Nucleotide_cyclase"/>
</dbReference>
<dbReference type="OrthoDB" id="9805474at2"/>
<dbReference type="AlphaFoldDB" id="A0A2K2FBT9"/>
<sequence>MLRHRLLQEGEPKPYLVIAISVGTNVLLGVLIFALFALILSQRPPAVSRFLNVIASVISILMPALIILTFIALSKLKSRQIRMVELKKIKTFIDALHHSSTDIEAYDTLRDFISMLRVADKISIVYKARDEDNGFSWKDISAEDAAACDMHYEFCPLLNKSRDYICGTPNSDSGCPLDTKKFRKGSYLCVPIVDEEHYKSILQLYKNKDGSFSQATIAAIKSYVEIARPIISIKNEFNALNRKATTDYLTKLYNRDFLDTYLQNQIEVSNLSKQPLSIIMIDVDCFKAINDTYGHASGDYLLIHVSEIFMKCIRKTDVVVRYGGDEFVVILPSTDTKTAFAVSERMRINLEKSMIRSLDGNNVLFATCSFGISTYPTLCGSKQELLKTADIALYKAKHSNKNCTMIYEKGLTAIQDSAKSKVI</sequence>
<gene>
    <name evidence="3" type="ORF">CDQ84_12065</name>
</gene>
<dbReference type="CDD" id="cd01949">
    <property type="entry name" value="GGDEF"/>
    <property type="match status" value="1"/>
</dbReference>
<keyword evidence="1" id="KW-0472">Membrane</keyword>
<name>A0A2K2FBT9_9CLOT</name>
<dbReference type="KEGG" id="cthd:CDO33_00535"/>
<dbReference type="RefSeq" id="WP_103081992.1">
    <property type="nucleotide sequence ID" value="NZ_JBAIZC010000022.1"/>
</dbReference>
<dbReference type="PROSITE" id="PS50887">
    <property type="entry name" value="GGDEF"/>
    <property type="match status" value="1"/>
</dbReference>
<dbReference type="InterPro" id="IPR050469">
    <property type="entry name" value="Diguanylate_Cyclase"/>
</dbReference>
<proteinExistence type="predicted"/>
<dbReference type="GO" id="GO:0052621">
    <property type="term" value="F:diguanylate cyclase activity"/>
    <property type="evidence" value="ECO:0007669"/>
    <property type="project" value="TreeGrafter"/>
</dbReference>
<keyword evidence="1" id="KW-0812">Transmembrane</keyword>
<dbReference type="SMART" id="SM00267">
    <property type="entry name" value="GGDEF"/>
    <property type="match status" value="1"/>
</dbReference>
<keyword evidence="1" id="KW-1133">Transmembrane helix</keyword>
<reference evidence="3 4" key="1">
    <citation type="submission" date="2017-06" db="EMBL/GenBank/DDBJ databases">
        <title>Investigating the central metabolism of Clostridium thermosuccinogenes.</title>
        <authorList>
            <person name="Koendjbiharie J.G."/>
            <person name="van Kranenburg R."/>
        </authorList>
    </citation>
    <scope>NUCLEOTIDE SEQUENCE [LARGE SCALE GENOMIC DNA]</scope>
    <source>
        <strain evidence="3 4">DSM 5806</strain>
    </source>
</reference>
<dbReference type="FunFam" id="3.30.70.270:FF:000001">
    <property type="entry name" value="Diguanylate cyclase domain protein"/>
    <property type="match status" value="1"/>
</dbReference>
<dbReference type="NCBIfam" id="TIGR00254">
    <property type="entry name" value="GGDEF"/>
    <property type="match status" value="1"/>
</dbReference>